<protein>
    <submittedName>
        <fullName evidence="1">Uncharacterized protein</fullName>
    </submittedName>
</protein>
<evidence type="ECO:0000313" key="2">
    <source>
        <dbReference type="Proteomes" id="UP001140096"/>
    </source>
</evidence>
<organism evidence="1 2">
    <name type="scientific">Coemansia furcata</name>
    <dbReference type="NCBI Taxonomy" id="417177"/>
    <lineage>
        <taxon>Eukaryota</taxon>
        <taxon>Fungi</taxon>
        <taxon>Fungi incertae sedis</taxon>
        <taxon>Zoopagomycota</taxon>
        <taxon>Kickxellomycotina</taxon>
        <taxon>Kickxellomycetes</taxon>
        <taxon>Kickxellales</taxon>
        <taxon>Kickxellaceae</taxon>
        <taxon>Coemansia</taxon>
    </lineage>
</organism>
<name>A0ACC1LDZ3_9FUNG</name>
<reference evidence="1" key="1">
    <citation type="submission" date="2022-07" db="EMBL/GenBank/DDBJ databases">
        <title>Phylogenomic reconstructions and comparative analyses of Kickxellomycotina fungi.</title>
        <authorList>
            <person name="Reynolds N.K."/>
            <person name="Stajich J.E."/>
            <person name="Barry K."/>
            <person name="Grigoriev I.V."/>
            <person name="Crous P."/>
            <person name="Smith M.E."/>
        </authorList>
    </citation>
    <scope>NUCLEOTIDE SEQUENCE</scope>
    <source>
        <strain evidence="1">CBS 102833</strain>
    </source>
</reference>
<accession>A0ACC1LDZ3</accession>
<gene>
    <name evidence="1" type="ORF">H4S07_003777</name>
</gene>
<feature type="non-terminal residue" evidence="1">
    <location>
        <position position="1"/>
    </location>
</feature>
<dbReference type="EMBL" id="JANBUP010001319">
    <property type="protein sequence ID" value="KAJ2806562.1"/>
    <property type="molecule type" value="Genomic_DNA"/>
</dbReference>
<sequence>VAMEWTLVTVLVQAVAFALGSFIYSRANNSGWLVEESDEELVGEPQELGQSTPAIVAPPPTSPAEAGDVSGRQHGETSLSGTSALRAIHMLVNGIAGTAGLFLLVTGTLGLLDKFKTFGGTLLPLLSLSLGTVVFLISLVGIISSVKRSQRMFATYTGLLTLLVLVQLIALLVLWLRPEDVTKRFSGVWEGLYKHDPQTLKFIERDLRCCGFQSPVDMAVPGNCATKKHYGFSTGCLTPLRAEWDHRRLAALWAGVTMVGAQIVALAMGAELGRRYRDIRQGYQRVQEDILTWFARRKARPPDVIPVSAQEEEEEEEGSPPRALCVGSLKTDAGNAPSVGPAKADDEEEEESWLPMSEVWARRRRCLVSEAAAGCVAHGFAAVGAGAGLSWREKKAEGVANSPWHFSTS</sequence>
<comment type="caution">
    <text evidence="1">The sequence shown here is derived from an EMBL/GenBank/DDBJ whole genome shotgun (WGS) entry which is preliminary data.</text>
</comment>
<keyword evidence="2" id="KW-1185">Reference proteome</keyword>
<dbReference type="Proteomes" id="UP001140096">
    <property type="component" value="Unassembled WGS sequence"/>
</dbReference>
<evidence type="ECO:0000313" key="1">
    <source>
        <dbReference type="EMBL" id="KAJ2806562.1"/>
    </source>
</evidence>
<proteinExistence type="predicted"/>